<accession>A0A146F8J9</accession>
<dbReference type="GO" id="GO:0015171">
    <property type="term" value="F:amino acid transmembrane transporter activity"/>
    <property type="evidence" value="ECO:0007669"/>
    <property type="project" value="TreeGrafter"/>
</dbReference>
<feature type="transmembrane region" description="Helical" evidence="7">
    <location>
        <begin position="153"/>
        <end position="178"/>
    </location>
</feature>
<proteinExistence type="predicted"/>
<evidence type="ECO:0000256" key="5">
    <source>
        <dbReference type="ARBA" id="ARBA00022989"/>
    </source>
</evidence>
<reference evidence="9 10" key="1">
    <citation type="journal article" date="2016" name="DNA Res.">
        <title>Genome sequence of Aspergillus luchuensis NBRC 4314.</title>
        <authorList>
            <person name="Yamada O."/>
            <person name="Machida M."/>
            <person name="Hosoyama A."/>
            <person name="Goto M."/>
            <person name="Takahashi T."/>
            <person name="Futagami T."/>
            <person name="Yamagata Y."/>
            <person name="Takeuchi M."/>
            <person name="Kobayashi T."/>
            <person name="Koike H."/>
            <person name="Abe K."/>
            <person name="Asai K."/>
            <person name="Arita M."/>
            <person name="Fujita N."/>
            <person name="Fukuda K."/>
            <person name="Higa K."/>
            <person name="Horikawa H."/>
            <person name="Ishikawa T."/>
            <person name="Jinno K."/>
            <person name="Kato Y."/>
            <person name="Kirimura K."/>
            <person name="Mizutani O."/>
            <person name="Nakasone K."/>
            <person name="Sano M."/>
            <person name="Shiraishi Y."/>
            <person name="Tsukahara M."/>
            <person name="Gomi K."/>
        </authorList>
    </citation>
    <scope>NUCLEOTIDE SEQUENCE [LARGE SCALE GENOMIC DNA]</scope>
    <source>
        <strain evidence="9 10">RIB 2604</strain>
    </source>
</reference>
<dbReference type="Proteomes" id="UP000075230">
    <property type="component" value="Unassembled WGS sequence"/>
</dbReference>
<evidence type="ECO:0000256" key="1">
    <source>
        <dbReference type="ARBA" id="ARBA00004141"/>
    </source>
</evidence>
<evidence type="ECO:0000313" key="10">
    <source>
        <dbReference type="Proteomes" id="UP000075230"/>
    </source>
</evidence>
<sequence length="356" mass="38750">MHDASVDLVVANRAQFITLSVVIGSGIFTNNGMALAIAGPMGLILAVLIISIVVLAVNECIAELAQQFPVYNSIVEYVRTFVDEDFGWWYGVVETIGGFLKLVMIVAISIYLYTIADDVSSPSFEHGQGFSSNGQAQWSARRPLAYSSEMLRWYSYAIPLTAYAFQGIEVYAMTAFEARDGHALRWPARWTAYVAVVVYIMCTLGEVINVKWDDSALPKLHDGVSNSTLSATSNPGSSSSMIVIAALNTNNRSMAGFLNGCLLFSVFSAANTSLYVASRTLWGMAKHFPRSSTKELWVKKKLAILSEGTKVPVVSLLVSLLAFCWVPFLQLVDSSAVQQVNANLDFGTTTVLNTSD</sequence>
<feature type="transmembrane region" description="Helical" evidence="7">
    <location>
        <begin position="309"/>
        <end position="328"/>
    </location>
</feature>
<keyword evidence="4" id="KW-0029">Amino-acid transport</keyword>
<dbReference type="EMBL" id="BCWF01000015">
    <property type="protein sequence ID" value="GAT22102.1"/>
    <property type="molecule type" value="Genomic_DNA"/>
</dbReference>
<dbReference type="Pfam" id="PF00324">
    <property type="entry name" value="AA_permease"/>
    <property type="match status" value="1"/>
</dbReference>
<dbReference type="InterPro" id="IPR004840">
    <property type="entry name" value="Amino_acid_permease_CS"/>
</dbReference>
<dbReference type="InterPro" id="IPR004841">
    <property type="entry name" value="AA-permease/SLC12A_dom"/>
</dbReference>
<comment type="subcellular location">
    <subcellularLocation>
        <location evidence="1">Membrane</location>
        <topology evidence="1">Multi-pass membrane protein</topology>
    </subcellularLocation>
</comment>
<name>A0A146F8J9_ASPKA</name>
<dbReference type="PANTHER" id="PTHR43341">
    <property type="entry name" value="AMINO ACID PERMEASE"/>
    <property type="match status" value="1"/>
</dbReference>
<keyword evidence="3 7" id="KW-0812">Transmembrane</keyword>
<dbReference type="PIRSF" id="PIRSF006060">
    <property type="entry name" value="AA_transporter"/>
    <property type="match status" value="1"/>
</dbReference>
<dbReference type="GO" id="GO:0016020">
    <property type="term" value="C:membrane"/>
    <property type="evidence" value="ECO:0007669"/>
    <property type="project" value="UniProtKB-SubCell"/>
</dbReference>
<keyword evidence="6 7" id="KW-0472">Membrane</keyword>
<dbReference type="Gene3D" id="1.20.1740.10">
    <property type="entry name" value="Amino acid/polyamine transporter I"/>
    <property type="match status" value="2"/>
</dbReference>
<evidence type="ECO:0000313" key="9">
    <source>
        <dbReference type="EMBL" id="GAT22102.1"/>
    </source>
</evidence>
<evidence type="ECO:0000256" key="6">
    <source>
        <dbReference type="ARBA" id="ARBA00023136"/>
    </source>
</evidence>
<feature type="transmembrane region" description="Helical" evidence="7">
    <location>
        <begin position="33"/>
        <end position="57"/>
    </location>
</feature>
<evidence type="ECO:0000256" key="3">
    <source>
        <dbReference type="ARBA" id="ARBA00022692"/>
    </source>
</evidence>
<evidence type="ECO:0000259" key="8">
    <source>
        <dbReference type="Pfam" id="PF00324"/>
    </source>
</evidence>
<protein>
    <recommendedName>
        <fullName evidence="8">Amino acid permease/ SLC12A domain-containing protein</fullName>
    </recommendedName>
</protein>
<keyword evidence="5 7" id="KW-1133">Transmembrane helix</keyword>
<dbReference type="InterPro" id="IPR050524">
    <property type="entry name" value="APC_YAT"/>
</dbReference>
<feature type="transmembrane region" description="Helical" evidence="7">
    <location>
        <begin position="88"/>
        <end position="113"/>
    </location>
</feature>
<comment type="caution">
    <text evidence="9">The sequence shown here is derived from an EMBL/GenBank/DDBJ whole genome shotgun (WGS) entry which is preliminary data.</text>
</comment>
<reference evidence="10" key="2">
    <citation type="submission" date="2016-02" db="EMBL/GenBank/DDBJ databases">
        <title>Genome sequencing of Aspergillus luchuensis NBRC 4314.</title>
        <authorList>
            <person name="Yamada O."/>
        </authorList>
    </citation>
    <scope>NUCLEOTIDE SEQUENCE [LARGE SCALE GENOMIC DNA]</scope>
    <source>
        <strain evidence="10">RIB 2604</strain>
    </source>
</reference>
<evidence type="ECO:0000256" key="4">
    <source>
        <dbReference type="ARBA" id="ARBA00022970"/>
    </source>
</evidence>
<evidence type="ECO:0000256" key="2">
    <source>
        <dbReference type="ARBA" id="ARBA00022448"/>
    </source>
</evidence>
<evidence type="ECO:0000256" key="7">
    <source>
        <dbReference type="SAM" id="Phobius"/>
    </source>
</evidence>
<dbReference type="AlphaFoldDB" id="A0A146F8J9"/>
<dbReference type="VEuPathDB" id="FungiDB:ASPFODRAFT_212241"/>
<gene>
    <name evidence="9" type="ORF">RIB2604_01501320</name>
</gene>
<dbReference type="PROSITE" id="PS00218">
    <property type="entry name" value="AMINO_ACID_PERMEASE_1"/>
    <property type="match status" value="1"/>
</dbReference>
<feature type="transmembrane region" description="Helical" evidence="7">
    <location>
        <begin position="190"/>
        <end position="210"/>
    </location>
</feature>
<organism evidence="9 10">
    <name type="scientific">Aspergillus kawachii</name>
    <name type="common">White koji mold</name>
    <name type="synonym">Aspergillus awamori var. kawachi</name>
    <dbReference type="NCBI Taxonomy" id="1069201"/>
    <lineage>
        <taxon>Eukaryota</taxon>
        <taxon>Fungi</taxon>
        <taxon>Dikarya</taxon>
        <taxon>Ascomycota</taxon>
        <taxon>Pezizomycotina</taxon>
        <taxon>Eurotiomycetes</taxon>
        <taxon>Eurotiomycetidae</taxon>
        <taxon>Eurotiales</taxon>
        <taxon>Aspergillaceae</taxon>
        <taxon>Aspergillus</taxon>
        <taxon>Aspergillus subgen. Circumdati</taxon>
    </lineage>
</organism>
<feature type="transmembrane region" description="Helical" evidence="7">
    <location>
        <begin position="257"/>
        <end position="277"/>
    </location>
</feature>
<keyword evidence="2" id="KW-0813">Transport</keyword>
<feature type="domain" description="Amino acid permease/ SLC12A" evidence="8">
    <location>
        <begin position="89"/>
        <end position="327"/>
    </location>
</feature>
<dbReference type="PANTHER" id="PTHR43341:SF9">
    <property type="entry name" value="DICARBOXYLIC AMINO ACID PERMEASE"/>
    <property type="match status" value="1"/>
</dbReference>